<keyword evidence="16" id="KW-1185">Reference proteome</keyword>
<evidence type="ECO:0000259" key="13">
    <source>
        <dbReference type="Pfam" id="PF01233"/>
    </source>
</evidence>
<dbReference type="EMBL" id="RJVU01030023">
    <property type="protein sequence ID" value="ROL48430.1"/>
    <property type="molecule type" value="Genomic_DNA"/>
</dbReference>
<dbReference type="FunFam" id="3.40.630.170:FF:000001">
    <property type="entry name" value="Glycylpeptide N-tetradecanoyltransferase"/>
    <property type="match status" value="1"/>
</dbReference>
<protein>
    <recommendedName>
        <fullName evidence="10">Glycylpeptide N-tetradecanoyltransferase</fullName>
        <ecNumber evidence="10">2.3.1.97</ecNumber>
    </recommendedName>
</protein>
<feature type="domain" description="Glycylpeptide N-tetradecanoyltransferase N-terminal" evidence="13">
    <location>
        <begin position="273"/>
        <end position="426"/>
    </location>
</feature>
<dbReference type="GO" id="GO:0005829">
    <property type="term" value="C:cytosol"/>
    <property type="evidence" value="ECO:0007669"/>
    <property type="project" value="UniProtKB-SubCell"/>
</dbReference>
<evidence type="ECO:0000256" key="11">
    <source>
        <dbReference type="RuleBase" id="RU004178"/>
    </source>
</evidence>
<comment type="caution">
    <text evidence="15">The sequence shown here is derived from an EMBL/GenBank/DDBJ whole genome shotgun (WGS) entry which is preliminary data.</text>
</comment>
<evidence type="ECO:0000256" key="6">
    <source>
        <dbReference type="ARBA" id="ARBA00022679"/>
    </source>
</evidence>
<feature type="region of interest" description="Disordered" evidence="12">
    <location>
        <begin position="173"/>
        <end position="210"/>
    </location>
</feature>
<evidence type="ECO:0000313" key="15">
    <source>
        <dbReference type="EMBL" id="ROL48430.1"/>
    </source>
</evidence>
<dbReference type="InterPro" id="IPR022677">
    <property type="entry name" value="NMT_C"/>
</dbReference>
<dbReference type="Pfam" id="PF02799">
    <property type="entry name" value="NMT_C"/>
    <property type="match status" value="1"/>
</dbReference>
<dbReference type="OrthoDB" id="60315at2759"/>
<organism evidence="15 16">
    <name type="scientific">Anabarilius grahami</name>
    <name type="common">Kanglang fish</name>
    <name type="synonym">Barilius grahami</name>
    <dbReference type="NCBI Taxonomy" id="495550"/>
    <lineage>
        <taxon>Eukaryota</taxon>
        <taxon>Metazoa</taxon>
        <taxon>Chordata</taxon>
        <taxon>Craniata</taxon>
        <taxon>Vertebrata</taxon>
        <taxon>Euteleostomi</taxon>
        <taxon>Actinopterygii</taxon>
        <taxon>Neopterygii</taxon>
        <taxon>Teleostei</taxon>
        <taxon>Ostariophysi</taxon>
        <taxon>Cypriniformes</taxon>
        <taxon>Xenocyprididae</taxon>
        <taxon>Xenocypridinae</taxon>
        <taxon>Xenocypridinae incertae sedis</taxon>
        <taxon>Anabarilius</taxon>
    </lineage>
</organism>
<dbReference type="Gene3D" id="3.40.630.170">
    <property type="match status" value="1"/>
</dbReference>
<evidence type="ECO:0000313" key="16">
    <source>
        <dbReference type="Proteomes" id="UP000281406"/>
    </source>
</evidence>
<keyword evidence="5" id="KW-0597">Phosphoprotein</keyword>
<accession>A0A3N0YR16</accession>
<evidence type="ECO:0000256" key="10">
    <source>
        <dbReference type="RuleBase" id="RU000586"/>
    </source>
</evidence>
<evidence type="ECO:0000256" key="3">
    <source>
        <dbReference type="ARBA" id="ARBA00009469"/>
    </source>
</evidence>
<evidence type="ECO:0000256" key="4">
    <source>
        <dbReference type="ARBA" id="ARBA00022490"/>
    </source>
</evidence>
<feature type="domain" description="Glycylpeptide N-tetradecanoyltransferase C-terminal" evidence="14">
    <location>
        <begin position="440"/>
        <end position="620"/>
    </location>
</feature>
<dbReference type="PANTHER" id="PTHR11377">
    <property type="entry name" value="N-MYRISTOYL TRANSFERASE"/>
    <property type="match status" value="1"/>
</dbReference>
<dbReference type="GO" id="GO:0004379">
    <property type="term" value="F:glycylpeptide N-tetradecanoyltransferase activity"/>
    <property type="evidence" value="ECO:0007669"/>
    <property type="project" value="UniProtKB-EC"/>
</dbReference>
<comment type="catalytic activity">
    <reaction evidence="9 10">
        <text>N-terminal glycyl-[protein] + tetradecanoyl-CoA = N-tetradecanoylglycyl-[protein] + CoA + H(+)</text>
        <dbReference type="Rhea" id="RHEA:15521"/>
        <dbReference type="Rhea" id="RHEA-COMP:12666"/>
        <dbReference type="Rhea" id="RHEA-COMP:12667"/>
        <dbReference type="ChEBI" id="CHEBI:15378"/>
        <dbReference type="ChEBI" id="CHEBI:57287"/>
        <dbReference type="ChEBI" id="CHEBI:57385"/>
        <dbReference type="ChEBI" id="CHEBI:64723"/>
        <dbReference type="ChEBI" id="CHEBI:133050"/>
        <dbReference type="EC" id="2.3.1.97"/>
    </reaction>
</comment>
<sequence length="656" mass="74828">MTKPENWSHCIRLSEKVFTAVWIDGIRKHYPITPIPIGRRQPMTSYGATRKYKGAPGETASISSSFGPVLSDCNYTNSVEDRIHHAGMDGLLRNCATGCRVDDVFTMDDLVDSISADTSGLRCGRLIGRYLQWRLGVSLLPSQHIKISSYSTNTHNYTSLAAPMPENTFMAKQKSLEKSLEEDRGAEGKKKKTKKHRDQTWAKEGPLDPFEMLDSLPEEKQQEIQKALHLFSFVQGPPKNQQEARKHTYQFWDTQPVPKIDEEVTSHGPIKSEMPNVREESYSLPQEFIWDTLDLGNQEQLRELCDLLNENYMEEDDNTLRLHYSPQFLLWALCPPGGQSQWHCGVRVNSSQKLVGFISAIPATIKVFDTELKMVEVNFMCVHKKLRSKRMAPVLIKEITRRVHQQGISQAVYGTSAVLPKPIATCGYWHRWLNPRKLIELNFSSLTRNMTLQRALKLNRLPETTKTTGLRPMTVQDVLVVQVLLREHLKAFHLSPVLTLEDVKHWLLPQDGVIDTYVVESMVGTVTDMVSFYTLPSTALNHPVHKDLKAACGLYCISKATPLLQLMEDTLIICKAKGFDVFSSMDVMDNKAFLEPLKFRMGDVHKQYYLYNWRCPEISSDKVEGYHLCFISHVRAVCTVIGVFPDYHRIKLQTAQ</sequence>
<keyword evidence="6 10" id="KW-0808">Transferase</keyword>
<dbReference type="InterPro" id="IPR022676">
    <property type="entry name" value="NMT_N"/>
</dbReference>
<dbReference type="AlphaFoldDB" id="A0A3N0YR16"/>
<dbReference type="InterPro" id="IPR000903">
    <property type="entry name" value="NMT"/>
</dbReference>
<evidence type="ECO:0000259" key="14">
    <source>
        <dbReference type="Pfam" id="PF02799"/>
    </source>
</evidence>
<evidence type="ECO:0000256" key="12">
    <source>
        <dbReference type="SAM" id="MobiDB-lite"/>
    </source>
</evidence>
<keyword evidence="7" id="KW-0472">Membrane</keyword>
<evidence type="ECO:0000256" key="5">
    <source>
        <dbReference type="ARBA" id="ARBA00022553"/>
    </source>
</evidence>
<reference evidence="15 16" key="1">
    <citation type="submission" date="2018-10" db="EMBL/GenBank/DDBJ databases">
        <title>Genome assembly for a Yunnan-Guizhou Plateau 3E fish, Anabarilius grahami (Regan), and its evolutionary and genetic applications.</title>
        <authorList>
            <person name="Jiang W."/>
        </authorList>
    </citation>
    <scope>NUCLEOTIDE SEQUENCE [LARGE SCALE GENOMIC DNA]</scope>
    <source>
        <strain evidence="15">AG-KIZ</strain>
        <tissue evidence="15">Muscle</tissue>
    </source>
</reference>
<dbReference type="EC" id="2.3.1.97" evidence="10"/>
<dbReference type="Proteomes" id="UP000281406">
    <property type="component" value="Unassembled WGS sequence"/>
</dbReference>
<evidence type="ECO:0000256" key="7">
    <source>
        <dbReference type="ARBA" id="ARBA00023136"/>
    </source>
</evidence>
<comment type="similarity">
    <text evidence="3 11">Belongs to the NMT family.</text>
</comment>
<comment type="subcellular location">
    <subcellularLocation>
        <location evidence="2">Cytoplasm</location>
        <location evidence="2">Cytosol</location>
    </subcellularLocation>
    <subcellularLocation>
        <location evidence="1">Membrane</location>
        <topology evidence="1">Peripheral membrane protein</topology>
    </subcellularLocation>
</comment>
<feature type="compositionally biased region" description="Basic and acidic residues" evidence="12">
    <location>
        <begin position="174"/>
        <end position="188"/>
    </location>
</feature>
<evidence type="ECO:0000256" key="2">
    <source>
        <dbReference type="ARBA" id="ARBA00004514"/>
    </source>
</evidence>
<comment type="function">
    <text evidence="10">Adds a myristoyl group to the N-terminal glycine residue of certain cellular proteins.</text>
</comment>
<gene>
    <name evidence="15" type="ORF">DPX16_22755</name>
</gene>
<dbReference type="InterPro" id="IPR016181">
    <property type="entry name" value="Acyl_CoA_acyltransferase"/>
</dbReference>
<keyword evidence="8 10" id="KW-0012">Acyltransferase</keyword>
<dbReference type="Pfam" id="PF01233">
    <property type="entry name" value="NMT"/>
    <property type="match status" value="1"/>
</dbReference>
<dbReference type="SUPFAM" id="SSF55729">
    <property type="entry name" value="Acyl-CoA N-acyltransferases (Nat)"/>
    <property type="match status" value="2"/>
</dbReference>
<dbReference type="GO" id="GO:0016020">
    <property type="term" value="C:membrane"/>
    <property type="evidence" value="ECO:0007669"/>
    <property type="project" value="UniProtKB-SubCell"/>
</dbReference>
<evidence type="ECO:0000256" key="9">
    <source>
        <dbReference type="ARBA" id="ARBA00048276"/>
    </source>
</evidence>
<name>A0A3N0YR16_ANAGA</name>
<dbReference type="PANTHER" id="PTHR11377:SF7">
    <property type="entry name" value="GLYCYLPEPTIDE N-TETRADECANOYLTRANSFERASE 1"/>
    <property type="match status" value="1"/>
</dbReference>
<proteinExistence type="inferred from homology"/>
<evidence type="ECO:0000256" key="8">
    <source>
        <dbReference type="ARBA" id="ARBA00023315"/>
    </source>
</evidence>
<keyword evidence="4" id="KW-0963">Cytoplasm</keyword>
<evidence type="ECO:0000256" key="1">
    <source>
        <dbReference type="ARBA" id="ARBA00004170"/>
    </source>
</evidence>